<dbReference type="RefSeq" id="WP_271174352.1">
    <property type="nucleotide sequence ID" value="NZ_BSEJ01000015.1"/>
</dbReference>
<dbReference type="Proteomes" id="UP001142462">
    <property type="component" value="Unassembled WGS sequence"/>
</dbReference>
<organism evidence="3 4">
    <name type="scientific">Microbacterium barkeri</name>
    <dbReference type="NCBI Taxonomy" id="33917"/>
    <lineage>
        <taxon>Bacteria</taxon>
        <taxon>Bacillati</taxon>
        <taxon>Actinomycetota</taxon>
        <taxon>Actinomycetes</taxon>
        <taxon>Micrococcales</taxon>
        <taxon>Microbacteriaceae</taxon>
        <taxon>Microbacterium</taxon>
    </lineage>
</organism>
<evidence type="ECO:0000313" key="4">
    <source>
        <dbReference type="Proteomes" id="UP001142462"/>
    </source>
</evidence>
<evidence type="ECO:0000259" key="2">
    <source>
        <dbReference type="Pfam" id="PF08378"/>
    </source>
</evidence>
<comment type="caution">
    <text evidence="3">The sequence shown here is derived from an EMBL/GenBank/DDBJ whole genome shotgun (WGS) entry which is preliminary data.</text>
</comment>
<evidence type="ECO:0000313" key="3">
    <source>
        <dbReference type="EMBL" id="GLJ62663.1"/>
    </source>
</evidence>
<dbReference type="EMBL" id="BSEJ01000015">
    <property type="protein sequence ID" value="GLJ62663.1"/>
    <property type="molecule type" value="Genomic_DNA"/>
</dbReference>
<keyword evidence="1" id="KW-0812">Transmembrane</keyword>
<dbReference type="InterPro" id="IPR011528">
    <property type="entry name" value="NERD"/>
</dbReference>
<evidence type="ECO:0000256" key="1">
    <source>
        <dbReference type="SAM" id="Phobius"/>
    </source>
</evidence>
<reference evidence="3" key="2">
    <citation type="submission" date="2023-01" db="EMBL/GenBank/DDBJ databases">
        <authorList>
            <person name="Sun Q."/>
            <person name="Evtushenko L."/>
        </authorList>
    </citation>
    <scope>NUCLEOTIDE SEQUENCE</scope>
    <source>
        <strain evidence="3">VKM Ac-1020</strain>
    </source>
</reference>
<gene>
    <name evidence="3" type="ORF">GCM10017576_27940</name>
</gene>
<sequence>MDETQWLWVAGAGCGVLLIAIVVLVIANRRGRERARRRLAEIEVASATRAAELTRAHEDQVATLAAEHESRLAAVSDDHERETMRLRAETAASMEVARRTRETLATGLKWEAASRRLILAACEQLGLRGSLHTNVVFMPSDALETRTFVTQIDHVLLLDGARLVIENKRWQGVLFDGVRPSAVHEAFGKLVDENDLGEHFAVQLRRDPESPQSITVNRHLGERAPVVQVRRQAQQLSRFVEQELSEPIWFDTCVLYSHERAEAHLRQRDQSSGGASTWVVAGADGLIACLESFASRTGNDDTRRDDAALFETLSALGADATRFGPDES</sequence>
<dbReference type="AlphaFoldDB" id="A0A9W6H5X2"/>
<proteinExistence type="predicted"/>
<feature type="domain" description="NERD" evidence="2">
    <location>
        <begin position="133"/>
        <end position="255"/>
    </location>
</feature>
<accession>A0A9W6H5X2</accession>
<keyword evidence="4" id="KW-1185">Reference proteome</keyword>
<keyword evidence="1" id="KW-0472">Membrane</keyword>
<dbReference type="Pfam" id="PF08378">
    <property type="entry name" value="NERD"/>
    <property type="match status" value="1"/>
</dbReference>
<keyword evidence="1" id="KW-1133">Transmembrane helix</keyword>
<reference evidence="3" key="1">
    <citation type="journal article" date="2014" name="Int. J. Syst. Evol. Microbiol.">
        <title>Complete genome sequence of Corynebacterium casei LMG S-19264T (=DSM 44701T), isolated from a smear-ripened cheese.</title>
        <authorList>
            <consortium name="US DOE Joint Genome Institute (JGI-PGF)"/>
            <person name="Walter F."/>
            <person name="Albersmeier A."/>
            <person name="Kalinowski J."/>
            <person name="Ruckert C."/>
        </authorList>
    </citation>
    <scope>NUCLEOTIDE SEQUENCE</scope>
    <source>
        <strain evidence="3">VKM Ac-1020</strain>
    </source>
</reference>
<protein>
    <recommendedName>
        <fullName evidence="2">NERD domain-containing protein</fullName>
    </recommendedName>
</protein>
<name>A0A9W6H5X2_9MICO</name>
<feature type="transmembrane region" description="Helical" evidence="1">
    <location>
        <begin position="6"/>
        <end position="27"/>
    </location>
</feature>